<dbReference type="InterPro" id="IPR027417">
    <property type="entry name" value="P-loop_NTPase"/>
</dbReference>
<keyword evidence="3" id="KW-0547">Nucleotide-binding</keyword>
<keyword evidence="2" id="KW-0813">Transport</keyword>
<dbReference type="SMART" id="SM00382">
    <property type="entry name" value="AAA"/>
    <property type="match status" value="1"/>
</dbReference>
<dbReference type="GO" id="GO:0016887">
    <property type="term" value="F:ATP hydrolysis activity"/>
    <property type="evidence" value="ECO:0007669"/>
    <property type="project" value="InterPro"/>
</dbReference>
<feature type="domain" description="ABC transporter" evidence="6">
    <location>
        <begin position="4"/>
        <end position="240"/>
    </location>
</feature>
<organism evidence="7 8">
    <name type="scientific">Allonocardiopsis opalescens</name>
    <dbReference type="NCBI Taxonomy" id="1144618"/>
    <lineage>
        <taxon>Bacteria</taxon>
        <taxon>Bacillati</taxon>
        <taxon>Actinomycetota</taxon>
        <taxon>Actinomycetes</taxon>
        <taxon>Streptosporangiales</taxon>
        <taxon>Allonocardiopsis</taxon>
    </lineage>
</organism>
<dbReference type="EMBL" id="PVZC01000001">
    <property type="protein sequence ID" value="PRY02711.1"/>
    <property type="molecule type" value="Genomic_DNA"/>
</dbReference>
<dbReference type="InterPro" id="IPR003439">
    <property type="entry name" value="ABC_transporter-like_ATP-bd"/>
</dbReference>
<dbReference type="GO" id="GO:0005524">
    <property type="term" value="F:ATP binding"/>
    <property type="evidence" value="ECO:0007669"/>
    <property type="project" value="UniProtKB-KW"/>
</dbReference>
<feature type="region of interest" description="Disordered" evidence="5">
    <location>
        <begin position="231"/>
        <end position="266"/>
    </location>
</feature>
<proteinExistence type="inferred from homology"/>
<dbReference type="InterPro" id="IPR017871">
    <property type="entry name" value="ABC_transporter-like_CS"/>
</dbReference>
<sequence length="266" mass="27697">MSDVAFRTVGCRVEYDRQPVLHGIDLEVASGEVLAVLGANGSGKSTLVKALLGLVPLASGRVEVHGRPLRAFRDWSRIGYVPQRLNVGGGVPATVREVVAAGRVSVAKYGWFSSRAERAAVHRALDRVGLADRAADAVHELSGGQQQRVLIARALAAEPDTFVMDEPMAGVDAASQAALAGTVSELASRGSTVVVVLHELGPLAPVIRRSIVLAEGRIAHDGRAPEPVGDCARPGHDHVHPHAGPPARTGLPLAPVPGGGEEDGLR</sequence>
<evidence type="ECO:0000256" key="5">
    <source>
        <dbReference type="SAM" id="MobiDB-lite"/>
    </source>
</evidence>
<dbReference type="PROSITE" id="PS00211">
    <property type="entry name" value="ABC_TRANSPORTER_1"/>
    <property type="match status" value="1"/>
</dbReference>
<name>A0A2T0QFU1_9ACTN</name>
<gene>
    <name evidence="7" type="ORF">CLV72_1011314</name>
</gene>
<dbReference type="PROSITE" id="PS50893">
    <property type="entry name" value="ABC_TRANSPORTER_2"/>
    <property type="match status" value="1"/>
</dbReference>
<dbReference type="Proteomes" id="UP000237846">
    <property type="component" value="Unassembled WGS sequence"/>
</dbReference>
<dbReference type="Gene3D" id="3.40.50.300">
    <property type="entry name" value="P-loop containing nucleotide triphosphate hydrolases"/>
    <property type="match status" value="1"/>
</dbReference>
<evidence type="ECO:0000256" key="3">
    <source>
        <dbReference type="ARBA" id="ARBA00022741"/>
    </source>
</evidence>
<evidence type="ECO:0000256" key="1">
    <source>
        <dbReference type="ARBA" id="ARBA00005417"/>
    </source>
</evidence>
<comment type="caution">
    <text evidence="7">The sequence shown here is derived from an EMBL/GenBank/DDBJ whole genome shotgun (WGS) entry which is preliminary data.</text>
</comment>
<dbReference type="PANTHER" id="PTHR42734:SF5">
    <property type="entry name" value="IRON TRANSPORT SYSTEM ATP-BINDING PROTEIN HI_0361-RELATED"/>
    <property type="match status" value="1"/>
</dbReference>
<dbReference type="Pfam" id="PF00005">
    <property type="entry name" value="ABC_tran"/>
    <property type="match status" value="1"/>
</dbReference>
<keyword evidence="4 7" id="KW-0067">ATP-binding</keyword>
<dbReference type="InterPro" id="IPR050153">
    <property type="entry name" value="Metal_Ion_Import_ABC"/>
</dbReference>
<evidence type="ECO:0000256" key="4">
    <source>
        <dbReference type="ARBA" id="ARBA00022840"/>
    </source>
</evidence>
<comment type="similarity">
    <text evidence="1">Belongs to the ABC transporter superfamily.</text>
</comment>
<keyword evidence="8" id="KW-1185">Reference proteome</keyword>
<evidence type="ECO:0000256" key="2">
    <source>
        <dbReference type="ARBA" id="ARBA00022448"/>
    </source>
</evidence>
<reference evidence="7 8" key="1">
    <citation type="submission" date="2018-03" db="EMBL/GenBank/DDBJ databases">
        <title>Genomic Encyclopedia of Archaeal and Bacterial Type Strains, Phase II (KMG-II): from individual species to whole genera.</title>
        <authorList>
            <person name="Goeker M."/>
        </authorList>
    </citation>
    <scope>NUCLEOTIDE SEQUENCE [LARGE SCALE GENOMIC DNA]</scope>
    <source>
        <strain evidence="7 8">DSM 45601</strain>
    </source>
</reference>
<dbReference type="InterPro" id="IPR003593">
    <property type="entry name" value="AAA+_ATPase"/>
</dbReference>
<protein>
    <submittedName>
        <fullName evidence="7">Zinc transport system ATP-binding protein</fullName>
    </submittedName>
</protein>
<accession>A0A2T0QFU1</accession>
<dbReference type="RefSeq" id="WP_106240784.1">
    <property type="nucleotide sequence ID" value="NZ_PVZC01000001.1"/>
</dbReference>
<dbReference type="CDD" id="cd03235">
    <property type="entry name" value="ABC_Metallic_Cations"/>
    <property type="match status" value="1"/>
</dbReference>
<evidence type="ECO:0000259" key="6">
    <source>
        <dbReference type="PROSITE" id="PS50893"/>
    </source>
</evidence>
<dbReference type="OrthoDB" id="5296765at2"/>
<dbReference type="SUPFAM" id="SSF52540">
    <property type="entry name" value="P-loop containing nucleoside triphosphate hydrolases"/>
    <property type="match status" value="1"/>
</dbReference>
<evidence type="ECO:0000313" key="8">
    <source>
        <dbReference type="Proteomes" id="UP000237846"/>
    </source>
</evidence>
<dbReference type="PANTHER" id="PTHR42734">
    <property type="entry name" value="METAL TRANSPORT SYSTEM ATP-BINDING PROTEIN TM_0124-RELATED"/>
    <property type="match status" value="1"/>
</dbReference>
<evidence type="ECO:0000313" key="7">
    <source>
        <dbReference type="EMBL" id="PRY02711.1"/>
    </source>
</evidence>
<dbReference type="AlphaFoldDB" id="A0A2T0QFU1"/>